<name>A0A833S514_PHYIN</name>
<reference evidence="1" key="1">
    <citation type="submission" date="2020-04" db="EMBL/GenBank/DDBJ databases">
        <title>Hybrid Assembly of Korean Phytophthora infestans isolates.</title>
        <authorList>
            <person name="Prokchorchik M."/>
            <person name="Lee Y."/>
            <person name="Seo J."/>
            <person name="Cho J.-H."/>
            <person name="Park Y.-E."/>
            <person name="Jang D.-C."/>
            <person name="Im J.-S."/>
            <person name="Choi J.-G."/>
            <person name="Park H.-J."/>
            <person name="Lee G.-B."/>
            <person name="Lee Y.-G."/>
            <person name="Hong S.-Y."/>
            <person name="Cho K."/>
            <person name="Sohn K.H."/>
        </authorList>
    </citation>
    <scope>NUCLEOTIDE SEQUENCE</scope>
    <source>
        <strain evidence="1">KR_1_A1</strain>
    </source>
</reference>
<keyword evidence="2" id="KW-1185">Reference proteome</keyword>
<evidence type="ECO:0000313" key="2">
    <source>
        <dbReference type="Proteomes" id="UP000602510"/>
    </source>
</evidence>
<organism evidence="1 2">
    <name type="scientific">Phytophthora infestans</name>
    <name type="common">Potato late blight agent</name>
    <name type="synonym">Botrytis infestans</name>
    <dbReference type="NCBI Taxonomy" id="4787"/>
    <lineage>
        <taxon>Eukaryota</taxon>
        <taxon>Sar</taxon>
        <taxon>Stramenopiles</taxon>
        <taxon>Oomycota</taxon>
        <taxon>Peronosporomycetes</taxon>
        <taxon>Peronosporales</taxon>
        <taxon>Peronosporaceae</taxon>
        <taxon>Phytophthora</taxon>
    </lineage>
</organism>
<protein>
    <submittedName>
        <fullName evidence="1">Uncharacterized protein</fullName>
    </submittedName>
</protein>
<comment type="caution">
    <text evidence="1">The sequence shown here is derived from an EMBL/GenBank/DDBJ whole genome shotgun (WGS) entry which is preliminary data.</text>
</comment>
<accession>A0A833S514</accession>
<dbReference type="AlphaFoldDB" id="A0A833S514"/>
<dbReference type="Proteomes" id="UP000602510">
    <property type="component" value="Unassembled WGS sequence"/>
</dbReference>
<sequence length="241" mass="27013">MGTHAVQSDTWDEVKNMLWGIIQRELKPLAIPTGAPPVWTVDEHEPAIVMFEKYTSLKMNGKGNEIFTVGQFADFEDQCIGPAATDRGGAATEELHQRMITTLKEKWGATISAQDMPWRLWAALVFKKPRPQHEREIAKGPPPNLVTQFRPASNSSEQHLQRVQRSVKMAKKVVQGMQTKIQHFEQTVQVLQTAIVSMNQMLENHLDVIEAMGEDVVIQPDSTEVSSVLAAIPNQEDIEHG</sequence>
<evidence type="ECO:0000313" key="1">
    <source>
        <dbReference type="EMBL" id="KAF4033061.1"/>
    </source>
</evidence>
<proteinExistence type="predicted"/>
<dbReference type="EMBL" id="WSZM01000435">
    <property type="protein sequence ID" value="KAF4033061.1"/>
    <property type="molecule type" value="Genomic_DNA"/>
</dbReference>
<gene>
    <name evidence="1" type="ORF">GN244_ATG14944</name>
</gene>